<evidence type="ECO:0000313" key="2">
    <source>
        <dbReference type="Proteomes" id="UP000233398"/>
    </source>
</evidence>
<evidence type="ECO:0008006" key="3">
    <source>
        <dbReference type="Google" id="ProtNLM"/>
    </source>
</evidence>
<dbReference type="Pfam" id="PF13715">
    <property type="entry name" value="CarbopepD_reg_2"/>
    <property type="match status" value="1"/>
</dbReference>
<keyword evidence="2" id="KW-1185">Reference proteome</keyword>
<reference evidence="1 2" key="1">
    <citation type="submission" date="2017-11" db="EMBL/GenBank/DDBJ databases">
        <title>Rhodohalobacter 15182 sp. nov., isolated from a salt lake.</title>
        <authorList>
            <person name="Han S."/>
        </authorList>
    </citation>
    <scope>NUCLEOTIDE SEQUENCE [LARGE SCALE GENOMIC DNA]</scope>
    <source>
        <strain evidence="1 2">15182</strain>
    </source>
</reference>
<evidence type="ECO:0000313" key="1">
    <source>
        <dbReference type="EMBL" id="PKD43918.1"/>
    </source>
</evidence>
<dbReference type="Proteomes" id="UP000233398">
    <property type="component" value="Unassembled WGS sequence"/>
</dbReference>
<dbReference type="InterPro" id="IPR008969">
    <property type="entry name" value="CarboxyPept-like_regulatory"/>
</dbReference>
<accession>A0A2N0VIH1</accession>
<proteinExistence type="predicted"/>
<dbReference type="OrthoDB" id="1223654at2"/>
<gene>
    <name evidence="1" type="ORF">CWD77_00090</name>
</gene>
<dbReference type="EMBL" id="PISP01000001">
    <property type="protein sequence ID" value="PKD43918.1"/>
    <property type="molecule type" value="Genomic_DNA"/>
</dbReference>
<comment type="caution">
    <text evidence="1">The sequence shown here is derived from an EMBL/GenBank/DDBJ whole genome shotgun (WGS) entry which is preliminary data.</text>
</comment>
<dbReference type="SUPFAM" id="SSF49464">
    <property type="entry name" value="Carboxypeptidase regulatory domain-like"/>
    <property type="match status" value="1"/>
</dbReference>
<organism evidence="1 2">
    <name type="scientific">Rhodohalobacter barkolensis</name>
    <dbReference type="NCBI Taxonomy" id="2053187"/>
    <lineage>
        <taxon>Bacteria</taxon>
        <taxon>Pseudomonadati</taxon>
        <taxon>Balneolota</taxon>
        <taxon>Balneolia</taxon>
        <taxon>Balneolales</taxon>
        <taxon>Balneolaceae</taxon>
        <taxon>Rhodohalobacter</taxon>
    </lineage>
</organism>
<dbReference type="Gene3D" id="2.60.40.1120">
    <property type="entry name" value="Carboxypeptidase-like, regulatory domain"/>
    <property type="match status" value="1"/>
</dbReference>
<sequence length="396" mass="45808">MQILMIKYLINKPLLRKGDGYFPSMNLADRYFKLLITSFFPFFLLLLFPDLNYSQSTVSDEKVISGRVIDKISGEALEDVNVYLSYTTKGIATDEYGQFSFGTTLTGQFELVFSIIGYESQKRIVTLGDGTDHLIFEVELIKKPIRLTELEVRADNSDWIRNFDDFSRQFLGETYNASETEIENRWVFNFDRNEDGDLIATADGPIRILNHALGYELLVDLTDFSWNVSEGSGYYLVQIRFKEMEPESGQEFRSWVRNREQAYNGSFRHFLKSLYDDRLARNRFEVVWMDTNQRGRIQPIDQSQLDQSLRFHGLNPGLASQGVKGYLLREPVDILIGRRNVLVDNRKRARLVPMRDDNIFFIMPDGNLADLLAVAIAGYWSTYRIADMVPIDYEPG</sequence>
<name>A0A2N0VIH1_9BACT</name>
<dbReference type="AlphaFoldDB" id="A0A2N0VIH1"/>
<protein>
    <recommendedName>
        <fullName evidence="3">Carboxypeptidase-like regulatory domain-containing protein</fullName>
    </recommendedName>
</protein>